<feature type="chain" id="PRO_5011966614" description="DUF4360 domain-containing protein" evidence="1">
    <location>
        <begin position="20"/>
        <end position="221"/>
    </location>
</feature>
<keyword evidence="1" id="KW-0732">Signal</keyword>
<dbReference type="Proteomes" id="UP000192907">
    <property type="component" value="Unassembled WGS sequence"/>
</dbReference>
<evidence type="ECO:0000256" key="1">
    <source>
        <dbReference type="SAM" id="SignalP"/>
    </source>
</evidence>
<organism evidence="2 3">
    <name type="scientific">Pseudobacteriovorax antillogorgiicola</name>
    <dbReference type="NCBI Taxonomy" id="1513793"/>
    <lineage>
        <taxon>Bacteria</taxon>
        <taxon>Pseudomonadati</taxon>
        <taxon>Bdellovibrionota</taxon>
        <taxon>Oligoflexia</taxon>
        <taxon>Oligoflexales</taxon>
        <taxon>Pseudobacteriovoracaceae</taxon>
        <taxon>Pseudobacteriovorax</taxon>
    </lineage>
</organism>
<feature type="signal peptide" evidence="1">
    <location>
        <begin position="1"/>
        <end position="19"/>
    </location>
</feature>
<evidence type="ECO:0008006" key="4">
    <source>
        <dbReference type="Google" id="ProtNLM"/>
    </source>
</evidence>
<dbReference type="Pfam" id="PF14273">
    <property type="entry name" value="DUF4360"/>
    <property type="match status" value="1"/>
</dbReference>
<dbReference type="EMBL" id="FWZT01000027">
    <property type="protein sequence ID" value="SMF72369.1"/>
    <property type="molecule type" value="Genomic_DNA"/>
</dbReference>
<reference evidence="3" key="1">
    <citation type="submission" date="2017-04" db="EMBL/GenBank/DDBJ databases">
        <authorList>
            <person name="Varghese N."/>
            <person name="Submissions S."/>
        </authorList>
    </citation>
    <scope>NUCLEOTIDE SEQUENCE [LARGE SCALE GENOMIC DNA]</scope>
    <source>
        <strain evidence="3">RKEM611</strain>
    </source>
</reference>
<protein>
    <recommendedName>
        <fullName evidence="4">DUF4360 domain-containing protein</fullName>
    </recommendedName>
</protein>
<name>A0A1Y6CLS9_9BACT</name>
<dbReference type="AlphaFoldDB" id="A0A1Y6CLS9"/>
<keyword evidence="3" id="KW-1185">Reference proteome</keyword>
<proteinExistence type="predicted"/>
<sequence>MRVLLLGIACSIVPNFALATKNDYERPPFSIEVTEVRGSGCPHPDEISVDLSPTGNYFIVAQFNNYDDHFLAVTSPDTSTARVNCTIQYNLILDEGYRLDYAEFYIDGEYHLSENGTAFFSIRHNVPGVDQPVFHNMSRSAFDDDKLSDNFQLFGSIEGIDKRANYCGATIPIEVQLRATARRAFDDSFDTFVGVDNAEGEMGERQGRQQIDCFGRVISCD</sequence>
<dbReference type="RefSeq" id="WP_159455649.1">
    <property type="nucleotide sequence ID" value="NZ_FWZT01000027.1"/>
</dbReference>
<dbReference type="InterPro" id="IPR025649">
    <property type="entry name" value="DUF4360"/>
</dbReference>
<gene>
    <name evidence="2" type="ORF">SAMN06296036_1275</name>
</gene>
<evidence type="ECO:0000313" key="2">
    <source>
        <dbReference type="EMBL" id="SMF72369.1"/>
    </source>
</evidence>
<evidence type="ECO:0000313" key="3">
    <source>
        <dbReference type="Proteomes" id="UP000192907"/>
    </source>
</evidence>
<accession>A0A1Y6CLS9</accession>